<dbReference type="GO" id="GO:0042597">
    <property type="term" value="C:periplasmic space"/>
    <property type="evidence" value="ECO:0007669"/>
    <property type="project" value="UniProtKB-SubCell"/>
</dbReference>
<dbReference type="PANTHER" id="PTHR30024">
    <property type="entry name" value="ALIPHATIC SULFONATES-BINDING PROTEIN-RELATED"/>
    <property type="match status" value="1"/>
</dbReference>
<name>A0A4D7BHV6_9HYPH</name>
<evidence type="ECO:0000259" key="5">
    <source>
        <dbReference type="Pfam" id="PF09084"/>
    </source>
</evidence>
<feature type="signal peptide" evidence="4">
    <location>
        <begin position="1"/>
        <end position="25"/>
    </location>
</feature>
<proteinExistence type="inferred from homology"/>
<evidence type="ECO:0000256" key="2">
    <source>
        <dbReference type="ARBA" id="ARBA00010742"/>
    </source>
</evidence>
<keyword evidence="7" id="KW-1185">Reference proteome</keyword>
<dbReference type="Proteomes" id="UP000298781">
    <property type="component" value="Chromosome"/>
</dbReference>
<comment type="similarity">
    <text evidence="2">Belongs to the bacterial solute-binding protein SsuA/TauA family.</text>
</comment>
<keyword evidence="3 4" id="KW-0732">Signal</keyword>
<comment type="subcellular location">
    <subcellularLocation>
        <location evidence="1">Periplasm</location>
    </subcellularLocation>
</comment>
<evidence type="ECO:0000256" key="1">
    <source>
        <dbReference type="ARBA" id="ARBA00004418"/>
    </source>
</evidence>
<evidence type="ECO:0000256" key="4">
    <source>
        <dbReference type="SAM" id="SignalP"/>
    </source>
</evidence>
<organism evidence="6 7">
    <name type="scientific">Phreatobacter stygius</name>
    <dbReference type="NCBI Taxonomy" id="1940610"/>
    <lineage>
        <taxon>Bacteria</taxon>
        <taxon>Pseudomonadati</taxon>
        <taxon>Pseudomonadota</taxon>
        <taxon>Alphaproteobacteria</taxon>
        <taxon>Hyphomicrobiales</taxon>
        <taxon>Phreatobacteraceae</taxon>
        <taxon>Phreatobacter</taxon>
    </lineage>
</organism>
<gene>
    <name evidence="6" type="ORF">E8M01_26130</name>
</gene>
<dbReference type="EMBL" id="CP039690">
    <property type="protein sequence ID" value="QCI67397.1"/>
    <property type="molecule type" value="Genomic_DNA"/>
</dbReference>
<dbReference type="KEGG" id="pstg:E8M01_26130"/>
<evidence type="ECO:0000313" key="7">
    <source>
        <dbReference type="Proteomes" id="UP000298781"/>
    </source>
</evidence>
<feature type="chain" id="PRO_5020271802" evidence="4">
    <location>
        <begin position="26"/>
        <end position="356"/>
    </location>
</feature>
<reference evidence="6 7" key="1">
    <citation type="submission" date="2019-04" db="EMBL/GenBank/DDBJ databases">
        <title>Phreatobacter aquaticus sp. nov.</title>
        <authorList>
            <person name="Choi A."/>
        </authorList>
    </citation>
    <scope>NUCLEOTIDE SEQUENCE [LARGE SCALE GENOMIC DNA]</scope>
    <source>
        <strain evidence="6 7">KCTC 52518</strain>
    </source>
</reference>
<sequence length="356" mass="38039">MITRRTIVAGTLIAAPGLVPHWAQAQTMTKLKAGMVTGIDQIGLPIALERGFFEKAGLDVTIARPYATGVDALNALQAGESEIVQVGVPMIGAVLRGMDLVALGNYSGNATRRGSDATMALIARADSGIDKGNLSSLKGKKIAASFGTINHLYILALLEKAGLAPADVTLVNTPPPDMTVALLARGIDAFSGWDPWPIVALKDVPGAYEVVRGGNVISYVGFNVALRPWIERNGPTIEKFLAAVSEADQWMRKNSKAAAQVATRWIPGLKADVAEAAMEFNIQQADRRLSANNYRALWSAVDRLHRLGFVRATFDVNKHIEPRHMLKVMAEQPGLFSDLPAIPADAAIGPGFVFTP</sequence>
<accession>A0A4D7BHV6</accession>
<evidence type="ECO:0000313" key="6">
    <source>
        <dbReference type="EMBL" id="QCI67397.1"/>
    </source>
</evidence>
<dbReference type="PANTHER" id="PTHR30024:SF47">
    <property type="entry name" value="TAURINE-BINDING PERIPLASMIC PROTEIN"/>
    <property type="match status" value="1"/>
</dbReference>
<dbReference type="RefSeq" id="WP_136962828.1">
    <property type="nucleotide sequence ID" value="NZ_CP039690.1"/>
</dbReference>
<dbReference type="OrthoDB" id="7375392at2"/>
<feature type="domain" description="SsuA/THI5-like" evidence="5">
    <location>
        <begin position="42"/>
        <end position="257"/>
    </location>
</feature>
<dbReference type="Gene3D" id="3.40.190.10">
    <property type="entry name" value="Periplasmic binding protein-like II"/>
    <property type="match status" value="2"/>
</dbReference>
<dbReference type="CDD" id="cd01008">
    <property type="entry name" value="PBP2_NrtA_SsuA_CpmA_like"/>
    <property type="match status" value="1"/>
</dbReference>
<dbReference type="SUPFAM" id="SSF53850">
    <property type="entry name" value="Periplasmic binding protein-like II"/>
    <property type="match status" value="1"/>
</dbReference>
<protein>
    <submittedName>
        <fullName evidence="6">ABC transporter substrate-binding protein</fullName>
    </submittedName>
</protein>
<dbReference type="AlphaFoldDB" id="A0A4D7BHV6"/>
<dbReference type="InterPro" id="IPR015168">
    <property type="entry name" value="SsuA/THI5"/>
</dbReference>
<dbReference type="Pfam" id="PF09084">
    <property type="entry name" value="NMT1"/>
    <property type="match status" value="1"/>
</dbReference>
<evidence type="ECO:0000256" key="3">
    <source>
        <dbReference type="ARBA" id="ARBA00022729"/>
    </source>
</evidence>